<dbReference type="PANTHER" id="PTHR35807">
    <property type="entry name" value="TRANSCRIPTIONAL REGULATOR REDD-RELATED"/>
    <property type="match status" value="1"/>
</dbReference>
<reference evidence="8" key="1">
    <citation type="journal article" date="2019" name="Int. J. Syst. Evol. Microbiol.">
        <title>The Global Catalogue of Microorganisms (GCM) 10K type strain sequencing project: providing services to taxonomists for standard genome sequencing and annotation.</title>
        <authorList>
            <consortium name="The Broad Institute Genomics Platform"/>
            <consortium name="The Broad Institute Genome Sequencing Center for Infectious Disease"/>
            <person name="Wu L."/>
            <person name="Ma J."/>
        </authorList>
    </citation>
    <scope>NUCLEOTIDE SEQUENCE [LARGE SCALE GENOMIC DNA]</scope>
    <source>
        <strain evidence="8">JCM 16259</strain>
    </source>
</reference>
<accession>A0ABN3MFR7</accession>
<dbReference type="SUPFAM" id="SSF46894">
    <property type="entry name" value="C-terminal effector domain of the bipartite response regulators"/>
    <property type="match status" value="1"/>
</dbReference>
<dbReference type="InterPro" id="IPR016032">
    <property type="entry name" value="Sig_transdc_resp-reg_C-effctor"/>
</dbReference>
<keyword evidence="8" id="KW-1185">Reference proteome</keyword>
<comment type="similarity">
    <text evidence="1">Belongs to the AfsR/DnrI/RedD regulatory family.</text>
</comment>
<dbReference type="Gene3D" id="1.25.40.10">
    <property type="entry name" value="Tetratricopeptide repeat domain"/>
    <property type="match status" value="1"/>
</dbReference>
<evidence type="ECO:0000256" key="1">
    <source>
        <dbReference type="ARBA" id="ARBA00005820"/>
    </source>
</evidence>
<evidence type="ECO:0000256" key="2">
    <source>
        <dbReference type="ARBA" id="ARBA00023015"/>
    </source>
</evidence>
<keyword evidence="2" id="KW-0805">Transcription regulation</keyword>
<proteinExistence type="inferred from homology"/>
<dbReference type="SUPFAM" id="SSF48452">
    <property type="entry name" value="TPR-like"/>
    <property type="match status" value="1"/>
</dbReference>
<dbReference type="SMART" id="SM00862">
    <property type="entry name" value="Trans_reg_C"/>
    <property type="match status" value="1"/>
</dbReference>
<evidence type="ECO:0000313" key="8">
    <source>
        <dbReference type="Proteomes" id="UP001500730"/>
    </source>
</evidence>
<evidence type="ECO:0000313" key="7">
    <source>
        <dbReference type="EMBL" id="GAA2499384.1"/>
    </source>
</evidence>
<dbReference type="PROSITE" id="PS51755">
    <property type="entry name" value="OMPR_PHOB"/>
    <property type="match status" value="1"/>
</dbReference>
<keyword evidence="3 5" id="KW-0238">DNA-binding</keyword>
<keyword evidence="4" id="KW-0804">Transcription</keyword>
<comment type="caution">
    <text evidence="7">The sequence shown here is derived from an EMBL/GenBank/DDBJ whole genome shotgun (WGS) entry which is preliminary data.</text>
</comment>
<dbReference type="InterPro" id="IPR036388">
    <property type="entry name" value="WH-like_DNA-bd_sf"/>
</dbReference>
<evidence type="ECO:0000256" key="5">
    <source>
        <dbReference type="PROSITE-ProRule" id="PRU01091"/>
    </source>
</evidence>
<dbReference type="InterPro" id="IPR051677">
    <property type="entry name" value="AfsR-DnrI-RedD_regulator"/>
</dbReference>
<dbReference type="InterPro" id="IPR001867">
    <property type="entry name" value="OmpR/PhoB-type_DNA-bd"/>
</dbReference>
<evidence type="ECO:0000259" key="6">
    <source>
        <dbReference type="PROSITE" id="PS51755"/>
    </source>
</evidence>
<gene>
    <name evidence="7" type="ORF">GCM10009858_42150</name>
</gene>
<dbReference type="Pfam" id="PF00486">
    <property type="entry name" value="Trans_reg_C"/>
    <property type="match status" value="1"/>
</dbReference>
<sequence length="315" mass="34219">MQLCGGLRVTADGCCVGPRQLGGAKPRQILVALLLRRGQAVCKASLVGQLWGDTPPAGATSTLEGYVSLLRKRLDAVALGLGSAVRTVPGGYLLDQTCIEVDVHRFRDLSAQARRRDGAEAVHLYAEALNVVSGVLLPDEHLDWVDEARAGLGTELLHVLDEAAEAALTAGDLDGAHRWARRAIRRDPFDEKAWRVVLECCGRRGLHAEGLRAYDECRRLFADELGCTPGPGVREVFERLLESVRRVDDDPLAALMDAVVRLHLVVSSPDEAALVPSGRGSGRAGDLDDEDDWRLLERFLSMARRRLVGRSPLSA</sequence>
<feature type="domain" description="OmpR/PhoB-type" evidence="6">
    <location>
        <begin position="1"/>
        <end position="96"/>
    </location>
</feature>
<dbReference type="InterPro" id="IPR005158">
    <property type="entry name" value="BTAD"/>
</dbReference>
<dbReference type="InterPro" id="IPR011990">
    <property type="entry name" value="TPR-like_helical_dom_sf"/>
</dbReference>
<dbReference type="SMART" id="SM01043">
    <property type="entry name" value="BTAD"/>
    <property type="match status" value="1"/>
</dbReference>
<dbReference type="Proteomes" id="UP001500730">
    <property type="component" value="Unassembled WGS sequence"/>
</dbReference>
<dbReference type="EMBL" id="BAAARE010000026">
    <property type="protein sequence ID" value="GAA2499384.1"/>
    <property type="molecule type" value="Genomic_DNA"/>
</dbReference>
<protein>
    <recommendedName>
        <fullName evidence="6">OmpR/PhoB-type domain-containing protein</fullName>
    </recommendedName>
</protein>
<feature type="DNA-binding region" description="OmpR/PhoB-type" evidence="5">
    <location>
        <begin position="1"/>
        <end position="96"/>
    </location>
</feature>
<organism evidence="7 8">
    <name type="scientific">Terrabacter carboxydivorans</name>
    <dbReference type="NCBI Taxonomy" id="619730"/>
    <lineage>
        <taxon>Bacteria</taxon>
        <taxon>Bacillati</taxon>
        <taxon>Actinomycetota</taxon>
        <taxon>Actinomycetes</taxon>
        <taxon>Micrococcales</taxon>
        <taxon>Intrasporangiaceae</taxon>
        <taxon>Terrabacter</taxon>
    </lineage>
</organism>
<dbReference type="Gene3D" id="1.10.10.10">
    <property type="entry name" value="Winged helix-like DNA-binding domain superfamily/Winged helix DNA-binding domain"/>
    <property type="match status" value="1"/>
</dbReference>
<dbReference type="Pfam" id="PF03704">
    <property type="entry name" value="BTAD"/>
    <property type="match status" value="1"/>
</dbReference>
<evidence type="ECO:0000256" key="4">
    <source>
        <dbReference type="ARBA" id="ARBA00023163"/>
    </source>
</evidence>
<dbReference type="PANTHER" id="PTHR35807:SF1">
    <property type="entry name" value="TRANSCRIPTIONAL REGULATOR REDD"/>
    <property type="match status" value="1"/>
</dbReference>
<name>A0ABN3MFR7_9MICO</name>
<evidence type="ECO:0000256" key="3">
    <source>
        <dbReference type="ARBA" id="ARBA00023125"/>
    </source>
</evidence>